<dbReference type="Pfam" id="PF00892">
    <property type="entry name" value="EamA"/>
    <property type="match status" value="2"/>
</dbReference>
<evidence type="ECO:0000256" key="2">
    <source>
        <dbReference type="ARBA" id="ARBA00007362"/>
    </source>
</evidence>
<dbReference type="InterPro" id="IPR037185">
    <property type="entry name" value="EmrE-like"/>
</dbReference>
<keyword evidence="3" id="KW-0812">Transmembrane</keyword>
<keyword evidence="3" id="KW-0472">Membrane</keyword>
<feature type="transmembrane region" description="Helical" evidence="3">
    <location>
        <begin position="193"/>
        <end position="213"/>
    </location>
</feature>
<feature type="transmembrane region" description="Helical" evidence="3">
    <location>
        <begin position="136"/>
        <end position="154"/>
    </location>
</feature>
<dbReference type="EMBL" id="JWIR02000073">
    <property type="protein sequence ID" value="KKB35327.1"/>
    <property type="molecule type" value="Genomic_DNA"/>
</dbReference>
<evidence type="ECO:0000256" key="3">
    <source>
        <dbReference type="SAM" id="Phobius"/>
    </source>
</evidence>
<feature type="transmembrane region" description="Helical" evidence="3">
    <location>
        <begin position="160"/>
        <end position="181"/>
    </location>
</feature>
<name>A0A0F5HR60_BACTR</name>
<keyword evidence="3" id="KW-1133">Transmembrane helix</keyword>
<gene>
    <name evidence="5" type="ORF">QY95_03461</name>
</gene>
<dbReference type="Proteomes" id="UP000031563">
    <property type="component" value="Unassembled WGS sequence"/>
</dbReference>
<comment type="caution">
    <text evidence="5">The sequence shown here is derived from an EMBL/GenBank/DDBJ whole genome shotgun (WGS) entry which is preliminary data.</text>
</comment>
<dbReference type="PANTHER" id="PTHR22911">
    <property type="entry name" value="ACYL-MALONYL CONDENSING ENZYME-RELATED"/>
    <property type="match status" value="1"/>
</dbReference>
<comment type="similarity">
    <text evidence="2">Belongs to the EamA transporter family.</text>
</comment>
<dbReference type="GO" id="GO:0016020">
    <property type="term" value="C:membrane"/>
    <property type="evidence" value="ECO:0007669"/>
    <property type="project" value="InterPro"/>
</dbReference>
<dbReference type="PANTHER" id="PTHR22911:SF79">
    <property type="entry name" value="MOBA-LIKE NTP TRANSFERASE DOMAIN-CONTAINING PROTEIN"/>
    <property type="match status" value="1"/>
</dbReference>
<feature type="transmembrane region" description="Helical" evidence="3">
    <location>
        <begin position="225"/>
        <end position="243"/>
    </location>
</feature>
<dbReference type="AlphaFoldDB" id="A0A0F5HR60"/>
<accession>A0A0F5HR60</accession>
<keyword evidence="6" id="KW-1185">Reference proteome</keyword>
<organism evidence="5 6">
    <name type="scientific">Bacillus thermotolerans</name>
    <name type="common">Quasibacillus thermotolerans</name>
    <dbReference type="NCBI Taxonomy" id="1221996"/>
    <lineage>
        <taxon>Bacteria</taxon>
        <taxon>Bacillati</taxon>
        <taxon>Bacillota</taxon>
        <taxon>Bacilli</taxon>
        <taxon>Bacillales</taxon>
        <taxon>Bacillaceae</taxon>
        <taxon>Bacillus</taxon>
    </lineage>
</organism>
<reference evidence="5" key="1">
    <citation type="submission" date="2015-02" db="EMBL/GenBank/DDBJ databases">
        <title>Genome Assembly of Bacillaceae bacterium MTCC 8252.</title>
        <authorList>
            <person name="Verma A."/>
            <person name="Khatri I."/>
            <person name="Mual P."/>
            <person name="Subramanian S."/>
            <person name="Krishnamurthi S."/>
        </authorList>
    </citation>
    <scope>NUCLEOTIDE SEQUENCE [LARGE SCALE GENOMIC DNA]</scope>
    <source>
        <strain evidence="5">MTCC 8252</strain>
    </source>
</reference>
<dbReference type="SUPFAM" id="SSF103481">
    <property type="entry name" value="Multidrug resistance efflux transporter EmrE"/>
    <property type="match status" value="2"/>
</dbReference>
<evidence type="ECO:0000256" key="1">
    <source>
        <dbReference type="ARBA" id="ARBA00004127"/>
    </source>
</evidence>
<evidence type="ECO:0000313" key="6">
    <source>
        <dbReference type="Proteomes" id="UP000031563"/>
    </source>
</evidence>
<feature type="domain" description="EamA" evidence="4">
    <location>
        <begin position="21"/>
        <end position="153"/>
    </location>
</feature>
<feature type="transmembrane region" description="Helical" evidence="3">
    <location>
        <begin position="51"/>
        <end position="71"/>
    </location>
</feature>
<evidence type="ECO:0000259" key="4">
    <source>
        <dbReference type="Pfam" id="PF00892"/>
    </source>
</evidence>
<feature type="transmembrane region" description="Helical" evidence="3">
    <location>
        <begin position="108"/>
        <end position="129"/>
    </location>
</feature>
<feature type="domain" description="EamA" evidence="4">
    <location>
        <begin position="165"/>
        <end position="296"/>
    </location>
</feature>
<sequence length="314" mass="33452">MISLKVSFIFFIEVNKMKGTWAPFLILLAAVLWGTTGTTQALAPEAAHPIAIGATRLAVGGLFLLCLLLLVGKVDFRNWPLKTTVLASLSMALYQPLFFSAVTITGVAIGTVVAIGSAPILSGFMEWVYVKKRPSVVWWCSTFLSIAGCLMLFMNKESAYVDPVGIVMALGAGLSFASYTLVSRGLVETYSSLSVVAVVFTLSAIWLSPFLFVFDMSWITSLQGMGVSLHLGVIATGIAYFLFSKGLTHVSSSTAVTLALAEPLTAALLGVFVLGESLGFTSWLGIFLLMLGIGILIGSSKKPAGQKELKMVQE</sequence>
<evidence type="ECO:0000313" key="5">
    <source>
        <dbReference type="EMBL" id="KKB35327.1"/>
    </source>
</evidence>
<feature type="transmembrane region" description="Helical" evidence="3">
    <location>
        <begin position="83"/>
        <end position="102"/>
    </location>
</feature>
<proteinExistence type="inferred from homology"/>
<comment type="subcellular location">
    <subcellularLocation>
        <location evidence="1">Endomembrane system</location>
        <topology evidence="1">Multi-pass membrane protein</topology>
    </subcellularLocation>
</comment>
<dbReference type="Gene3D" id="1.10.3730.20">
    <property type="match status" value="1"/>
</dbReference>
<dbReference type="STRING" id="1221996.QY95_03461"/>
<feature type="transmembrane region" description="Helical" evidence="3">
    <location>
        <begin position="280"/>
        <end position="298"/>
    </location>
</feature>
<feature type="transmembrane region" description="Helical" evidence="3">
    <location>
        <begin position="255"/>
        <end position="274"/>
    </location>
</feature>
<protein>
    <submittedName>
        <fullName evidence="5">Permease of the drug/metabolite transporter (DMT) superfamily</fullName>
    </submittedName>
</protein>
<dbReference type="InterPro" id="IPR000620">
    <property type="entry name" value="EamA_dom"/>
</dbReference>